<dbReference type="AlphaFoldDB" id="A0A0N4UH68"/>
<sequence length="115" mass="12939">MKTAVAEIVIIAFHIITLCIHESFGDGGGLAELAAITGDVPYFDSGNPWITYPRIADGGGRFYKPYYYDRVSPYYTSDLSLPYYYSLRGFSRRSPERLGSRTIFYGGKRDSLINT</sequence>
<reference evidence="5" key="1">
    <citation type="submission" date="2017-02" db="UniProtKB">
        <authorList>
            <consortium name="WormBaseParasite"/>
        </authorList>
    </citation>
    <scope>IDENTIFICATION</scope>
</reference>
<dbReference type="Proteomes" id="UP000038040">
    <property type="component" value="Unplaced"/>
</dbReference>
<keyword evidence="4" id="KW-1185">Reference proteome</keyword>
<dbReference type="Proteomes" id="UP000274756">
    <property type="component" value="Unassembled WGS sequence"/>
</dbReference>
<evidence type="ECO:0000313" key="5">
    <source>
        <dbReference type="WBParaSite" id="DME_0000687301-mRNA-1"/>
    </source>
</evidence>
<evidence type="ECO:0000313" key="4">
    <source>
        <dbReference type="Proteomes" id="UP000274756"/>
    </source>
</evidence>
<gene>
    <name evidence="2" type="ORF">DME_LOCUS1487</name>
</gene>
<dbReference type="OrthoDB" id="5853399at2759"/>
<feature type="chain" id="PRO_5041039208" evidence="1">
    <location>
        <begin position="26"/>
        <end position="115"/>
    </location>
</feature>
<keyword evidence="1" id="KW-0732">Signal</keyword>
<protein>
    <submittedName>
        <fullName evidence="5">Secreted protein</fullName>
    </submittedName>
</protein>
<evidence type="ECO:0000313" key="2">
    <source>
        <dbReference type="EMBL" id="VDN51514.1"/>
    </source>
</evidence>
<accession>A0A0N4UH68</accession>
<dbReference type="EMBL" id="UYYG01000022">
    <property type="protein sequence ID" value="VDN51514.1"/>
    <property type="molecule type" value="Genomic_DNA"/>
</dbReference>
<proteinExistence type="predicted"/>
<reference evidence="2 4" key="2">
    <citation type="submission" date="2018-11" db="EMBL/GenBank/DDBJ databases">
        <authorList>
            <consortium name="Pathogen Informatics"/>
        </authorList>
    </citation>
    <scope>NUCLEOTIDE SEQUENCE [LARGE SCALE GENOMIC DNA]</scope>
</reference>
<evidence type="ECO:0000256" key="1">
    <source>
        <dbReference type="SAM" id="SignalP"/>
    </source>
</evidence>
<feature type="signal peptide" evidence="1">
    <location>
        <begin position="1"/>
        <end position="25"/>
    </location>
</feature>
<dbReference type="WBParaSite" id="DME_0000687301-mRNA-1">
    <property type="protein sequence ID" value="DME_0000687301-mRNA-1"/>
    <property type="gene ID" value="DME_0000687301"/>
</dbReference>
<evidence type="ECO:0000313" key="3">
    <source>
        <dbReference type="Proteomes" id="UP000038040"/>
    </source>
</evidence>
<name>A0A0N4UH68_DRAME</name>
<organism evidence="3 5">
    <name type="scientific">Dracunculus medinensis</name>
    <name type="common">Guinea worm</name>
    <dbReference type="NCBI Taxonomy" id="318479"/>
    <lineage>
        <taxon>Eukaryota</taxon>
        <taxon>Metazoa</taxon>
        <taxon>Ecdysozoa</taxon>
        <taxon>Nematoda</taxon>
        <taxon>Chromadorea</taxon>
        <taxon>Rhabditida</taxon>
        <taxon>Spirurina</taxon>
        <taxon>Dracunculoidea</taxon>
        <taxon>Dracunculidae</taxon>
        <taxon>Dracunculus</taxon>
    </lineage>
</organism>